<comment type="caution">
    <text evidence="1">The sequence shown here is derived from an EMBL/GenBank/DDBJ whole genome shotgun (WGS) entry which is preliminary data.</text>
</comment>
<accession>A0ACC2D2Z6</accession>
<keyword evidence="2" id="KW-1185">Reference proteome</keyword>
<dbReference type="Proteomes" id="UP001162992">
    <property type="component" value="Chromosome 7"/>
</dbReference>
<evidence type="ECO:0000313" key="2">
    <source>
        <dbReference type="Proteomes" id="UP001162992"/>
    </source>
</evidence>
<evidence type="ECO:0000313" key="1">
    <source>
        <dbReference type="EMBL" id="KAJ7548622.1"/>
    </source>
</evidence>
<dbReference type="EMBL" id="CM055098">
    <property type="protein sequence ID" value="KAJ7548622.1"/>
    <property type="molecule type" value="Genomic_DNA"/>
</dbReference>
<name>A0ACC2D2Z6_DIPCM</name>
<sequence>MGIGIWTRLKDWMKNRVLGFGWIVIRSRVFRKIRGAVSACMIPFTGCAAGGAAGAGIAAALALPVGEGILLGVVITAAVFVLVKAYRETTRQRASLRHSITRVSLSTKDTSRKDRTRT</sequence>
<gene>
    <name evidence="1" type="ORF">O6H91_07G019800</name>
</gene>
<protein>
    <submittedName>
        <fullName evidence="1">Uncharacterized protein</fullName>
    </submittedName>
</protein>
<organism evidence="1 2">
    <name type="scientific">Diphasiastrum complanatum</name>
    <name type="common">Issler's clubmoss</name>
    <name type="synonym">Lycopodium complanatum</name>
    <dbReference type="NCBI Taxonomy" id="34168"/>
    <lineage>
        <taxon>Eukaryota</taxon>
        <taxon>Viridiplantae</taxon>
        <taxon>Streptophyta</taxon>
        <taxon>Embryophyta</taxon>
        <taxon>Tracheophyta</taxon>
        <taxon>Lycopodiopsida</taxon>
        <taxon>Lycopodiales</taxon>
        <taxon>Lycopodiaceae</taxon>
        <taxon>Lycopodioideae</taxon>
        <taxon>Diphasiastrum</taxon>
    </lineage>
</organism>
<proteinExistence type="predicted"/>
<reference evidence="2" key="1">
    <citation type="journal article" date="2024" name="Proc. Natl. Acad. Sci. U.S.A.">
        <title>Extraordinary preservation of gene collinearity over three hundred million years revealed in homosporous lycophytes.</title>
        <authorList>
            <person name="Li C."/>
            <person name="Wickell D."/>
            <person name="Kuo L.Y."/>
            <person name="Chen X."/>
            <person name="Nie B."/>
            <person name="Liao X."/>
            <person name="Peng D."/>
            <person name="Ji J."/>
            <person name="Jenkins J."/>
            <person name="Williams M."/>
            <person name="Shu S."/>
            <person name="Plott C."/>
            <person name="Barry K."/>
            <person name="Rajasekar S."/>
            <person name="Grimwood J."/>
            <person name="Han X."/>
            <person name="Sun S."/>
            <person name="Hou Z."/>
            <person name="He W."/>
            <person name="Dai G."/>
            <person name="Sun C."/>
            <person name="Schmutz J."/>
            <person name="Leebens-Mack J.H."/>
            <person name="Li F.W."/>
            <person name="Wang L."/>
        </authorList>
    </citation>
    <scope>NUCLEOTIDE SEQUENCE [LARGE SCALE GENOMIC DNA]</scope>
    <source>
        <strain evidence="2">cv. PW_Plant_1</strain>
    </source>
</reference>